<evidence type="ECO:0000256" key="5">
    <source>
        <dbReference type="ARBA" id="ARBA00025765"/>
    </source>
</evidence>
<dbReference type="GO" id="GO:0006366">
    <property type="term" value="P:transcription by RNA polymerase II"/>
    <property type="evidence" value="ECO:0007669"/>
    <property type="project" value="TreeGrafter"/>
</dbReference>
<proteinExistence type="inferred from homology"/>
<dbReference type="PROSITE" id="PS01110">
    <property type="entry name" value="RNA_POL_H_23KD"/>
    <property type="match status" value="1"/>
</dbReference>
<keyword evidence="4" id="KW-0539">Nucleus</keyword>
<evidence type="ECO:0000256" key="2">
    <source>
        <dbReference type="ARBA" id="ARBA00020809"/>
    </source>
</evidence>
<dbReference type="SUPFAM" id="SSF53036">
    <property type="entry name" value="Eukaryotic RPB5 N-terminal domain"/>
    <property type="match status" value="1"/>
</dbReference>
<dbReference type="PANTHER" id="PTHR10535:SF0">
    <property type="entry name" value="DNA-DIRECTED RNA POLYMERASES I, II, AND III SUBUNIT RPABC1"/>
    <property type="match status" value="1"/>
</dbReference>
<protein>
    <recommendedName>
        <fullName evidence="2">DNA-directed RNA polymerases I, II, and III subunit RPABC1</fullName>
    </recommendedName>
</protein>
<dbReference type="OrthoDB" id="248779at2759"/>
<dbReference type="InterPro" id="IPR000783">
    <property type="entry name" value="RNA_pol_subH/Rpb5_C"/>
</dbReference>
<dbReference type="Gene3D" id="3.40.1340.10">
    <property type="entry name" value="RNA polymerase, Rpb5, N-terminal domain"/>
    <property type="match status" value="1"/>
</dbReference>
<accession>A0A6A6TWL1</accession>
<keyword evidence="9" id="KW-1185">Reference proteome</keyword>
<dbReference type="SUPFAM" id="SSF55287">
    <property type="entry name" value="RPB5-like RNA polymerase subunit"/>
    <property type="match status" value="1"/>
</dbReference>
<dbReference type="InterPro" id="IPR035913">
    <property type="entry name" value="RPB5-like_sf"/>
</dbReference>
<dbReference type="Gene3D" id="3.90.940.20">
    <property type="entry name" value="RPB5-like RNA polymerase subunit"/>
    <property type="match status" value="1"/>
</dbReference>
<dbReference type="GO" id="GO:0003899">
    <property type="term" value="F:DNA-directed RNA polymerase activity"/>
    <property type="evidence" value="ECO:0007669"/>
    <property type="project" value="InterPro"/>
</dbReference>
<dbReference type="GO" id="GO:0005666">
    <property type="term" value="C:RNA polymerase III complex"/>
    <property type="evidence" value="ECO:0007669"/>
    <property type="project" value="TreeGrafter"/>
</dbReference>
<evidence type="ECO:0000259" key="7">
    <source>
        <dbReference type="Pfam" id="PF03871"/>
    </source>
</evidence>
<evidence type="ECO:0000313" key="9">
    <source>
        <dbReference type="Proteomes" id="UP000799302"/>
    </source>
</evidence>
<dbReference type="NCBIfam" id="NF007129">
    <property type="entry name" value="PRK09570.1"/>
    <property type="match status" value="1"/>
</dbReference>
<evidence type="ECO:0000256" key="3">
    <source>
        <dbReference type="ARBA" id="ARBA00023163"/>
    </source>
</evidence>
<dbReference type="PANTHER" id="PTHR10535">
    <property type="entry name" value="DNA-DIRECTED RNA POLYMERASES I, II, AND III SUBUNIT RPABC1"/>
    <property type="match status" value="1"/>
</dbReference>
<keyword evidence="8" id="KW-0240">DNA-directed RNA polymerase</keyword>
<dbReference type="GO" id="GO:0042797">
    <property type="term" value="P:tRNA transcription by RNA polymerase III"/>
    <property type="evidence" value="ECO:0007669"/>
    <property type="project" value="TreeGrafter"/>
</dbReference>
<evidence type="ECO:0000256" key="4">
    <source>
        <dbReference type="ARBA" id="ARBA00023242"/>
    </source>
</evidence>
<dbReference type="Pfam" id="PF03871">
    <property type="entry name" value="RNA_pol_Rpb5_N"/>
    <property type="match status" value="1"/>
</dbReference>
<dbReference type="PIRSF" id="PIRSF000747">
    <property type="entry name" value="RPB5"/>
    <property type="match status" value="1"/>
</dbReference>
<dbReference type="GO" id="GO:0005736">
    <property type="term" value="C:RNA polymerase I complex"/>
    <property type="evidence" value="ECO:0007669"/>
    <property type="project" value="TreeGrafter"/>
</dbReference>
<dbReference type="FunFam" id="3.90.940.20:FF:000001">
    <property type="entry name" value="DNA-directed RNA polymerases I, II, and III subunit RPABC1"/>
    <property type="match status" value="1"/>
</dbReference>
<dbReference type="HAMAP" id="MF_00025">
    <property type="entry name" value="RNApol_Rpo5_RPB5"/>
    <property type="match status" value="1"/>
</dbReference>
<dbReference type="Proteomes" id="UP000799302">
    <property type="component" value="Unassembled WGS sequence"/>
</dbReference>
<name>A0A6A6TWL1_9PEZI</name>
<dbReference type="EMBL" id="MU004242">
    <property type="protein sequence ID" value="KAF2664449.1"/>
    <property type="molecule type" value="Genomic_DNA"/>
</dbReference>
<dbReference type="InterPro" id="IPR014381">
    <property type="entry name" value="Arch_Rpo5/euc_Rpb5"/>
</dbReference>
<feature type="domain" description="RNA polymerase Rpb5 N-terminal" evidence="7">
    <location>
        <begin position="10"/>
        <end position="117"/>
    </location>
</feature>
<dbReference type="GO" id="GO:0005665">
    <property type="term" value="C:RNA polymerase II, core complex"/>
    <property type="evidence" value="ECO:0007669"/>
    <property type="project" value="TreeGrafter"/>
</dbReference>
<comment type="similarity">
    <text evidence="5">Belongs to the archaeal Rpo5/eukaryotic RPB5 RNA polymerase subunit family.</text>
</comment>
<dbReference type="GO" id="GO:0006362">
    <property type="term" value="P:transcription elongation by RNA polymerase I"/>
    <property type="evidence" value="ECO:0007669"/>
    <property type="project" value="TreeGrafter"/>
</dbReference>
<sequence length="232" mass="26750">MADSIAPASKETVRLWRIWRTTRQMLRDRGYEILEEEVEVSLDDFRARFHGPAGENIEIDRNHMAYTLKPSLEMIARYTKSDRHGNKKEPEIGTIRVEFNGDTQIGVKTVRNFAHTMEQNSVYSGILVTAVSVSSACHKIAQATFPKVMELFEETDLIVNITQHELVPKHIMLSPEEKQALLERYRLKHNQLPRILKEDPVARYLALRRGDIVKIIRASVTAGRYATYRTCQ</sequence>
<dbReference type="Pfam" id="PF01191">
    <property type="entry name" value="RNA_pol_Rpb5_C"/>
    <property type="match status" value="1"/>
</dbReference>
<dbReference type="AlphaFoldDB" id="A0A6A6TWL1"/>
<reference evidence="8" key="1">
    <citation type="journal article" date="2020" name="Stud. Mycol.">
        <title>101 Dothideomycetes genomes: a test case for predicting lifestyles and emergence of pathogens.</title>
        <authorList>
            <person name="Haridas S."/>
            <person name="Albert R."/>
            <person name="Binder M."/>
            <person name="Bloem J."/>
            <person name="Labutti K."/>
            <person name="Salamov A."/>
            <person name="Andreopoulos B."/>
            <person name="Baker S."/>
            <person name="Barry K."/>
            <person name="Bills G."/>
            <person name="Bluhm B."/>
            <person name="Cannon C."/>
            <person name="Castanera R."/>
            <person name="Culley D."/>
            <person name="Daum C."/>
            <person name="Ezra D."/>
            <person name="Gonzalez J."/>
            <person name="Henrissat B."/>
            <person name="Kuo A."/>
            <person name="Liang C."/>
            <person name="Lipzen A."/>
            <person name="Lutzoni F."/>
            <person name="Magnuson J."/>
            <person name="Mondo S."/>
            <person name="Nolan M."/>
            <person name="Ohm R."/>
            <person name="Pangilinan J."/>
            <person name="Park H.-J."/>
            <person name="Ramirez L."/>
            <person name="Alfaro M."/>
            <person name="Sun H."/>
            <person name="Tritt A."/>
            <person name="Yoshinaga Y."/>
            <person name="Zwiers L.-H."/>
            <person name="Turgeon B."/>
            <person name="Goodwin S."/>
            <person name="Spatafora J."/>
            <person name="Crous P."/>
            <person name="Grigoriev I."/>
        </authorList>
    </citation>
    <scope>NUCLEOTIDE SEQUENCE</scope>
    <source>
        <strain evidence="8">CBS 115976</strain>
    </source>
</reference>
<gene>
    <name evidence="8" type="ORF">BT63DRAFT_378978</name>
</gene>
<dbReference type="InterPro" id="IPR036710">
    <property type="entry name" value="RNA_pol_Rpb5_N_sf"/>
</dbReference>
<evidence type="ECO:0000313" key="8">
    <source>
        <dbReference type="EMBL" id="KAF2664449.1"/>
    </source>
</evidence>
<comment type="subcellular location">
    <subcellularLocation>
        <location evidence="1">Nucleus</location>
    </subcellularLocation>
</comment>
<feature type="domain" description="RNA polymerase subunit H/Rpb5 C-terminal" evidence="6">
    <location>
        <begin position="159"/>
        <end position="231"/>
    </location>
</feature>
<dbReference type="GO" id="GO:0003677">
    <property type="term" value="F:DNA binding"/>
    <property type="evidence" value="ECO:0007669"/>
    <property type="project" value="InterPro"/>
</dbReference>
<organism evidence="8 9">
    <name type="scientific">Microthyrium microscopicum</name>
    <dbReference type="NCBI Taxonomy" id="703497"/>
    <lineage>
        <taxon>Eukaryota</taxon>
        <taxon>Fungi</taxon>
        <taxon>Dikarya</taxon>
        <taxon>Ascomycota</taxon>
        <taxon>Pezizomycotina</taxon>
        <taxon>Dothideomycetes</taxon>
        <taxon>Dothideomycetes incertae sedis</taxon>
        <taxon>Microthyriales</taxon>
        <taxon>Microthyriaceae</taxon>
        <taxon>Microthyrium</taxon>
    </lineage>
</organism>
<keyword evidence="3" id="KW-0804">Transcription</keyword>
<evidence type="ECO:0000259" key="6">
    <source>
        <dbReference type="Pfam" id="PF01191"/>
    </source>
</evidence>
<dbReference type="InterPro" id="IPR005571">
    <property type="entry name" value="RNA_pol_Rpb5_N"/>
</dbReference>
<dbReference type="InterPro" id="IPR020608">
    <property type="entry name" value="RNA_pol_subH/Rpb5_CS"/>
</dbReference>
<evidence type="ECO:0000256" key="1">
    <source>
        <dbReference type="ARBA" id="ARBA00004123"/>
    </source>
</evidence>